<comment type="similarity">
    <text evidence="1">Belongs to the sigma-70 factor family. ECF subfamily.</text>
</comment>
<evidence type="ECO:0000259" key="5">
    <source>
        <dbReference type="Pfam" id="PF04542"/>
    </source>
</evidence>
<dbReference type="PANTHER" id="PTHR43133">
    <property type="entry name" value="RNA POLYMERASE ECF-TYPE SIGMA FACTO"/>
    <property type="match status" value="1"/>
</dbReference>
<keyword evidence="2" id="KW-0805">Transcription regulation</keyword>
<dbReference type="Proteomes" id="UP001218231">
    <property type="component" value="Plasmid unnamed1"/>
</dbReference>
<dbReference type="EMBL" id="CP117418">
    <property type="protein sequence ID" value="WCT80041.1"/>
    <property type="molecule type" value="Genomic_DNA"/>
</dbReference>
<gene>
    <name evidence="7" type="ORF">PQ457_18455</name>
</gene>
<geneLocation type="plasmid" evidence="7 8">
    <name>unnamed1</name>
</geneLocation>
<dbReference type="Pfam" id="PF08281">
    <property type="entry name" value="Sigma70_r4_2"/>
    <property type="match status" value="1"/>
</dbReference>
<dbReference type="Gene3D" id="1.10.1740.10">
    <property type="match status" value="1"/>
</dbReference>
<dbReference type="SUPFAM" id="SSF88946">
    <property type="entry name" value="Sigma2 domain of RNA polymerase sigma factors"/>
    <property type="match status" value="1"/>
</dbReference>
<sequence>MTARVSSPVTRADAASFDRQFGNQIVSLVPMLRRFARRLCGQRAMAEDLTQEAIMRGWAARATFIQNTDLRAWVCVILRNCFYTSLRHGKWSASWDAELAEHVLTVQPAQEDALLLDDAMKAIEHLSSGQRQALMMVGIEGLSYKEAAVQCRCAPGTIKSRMARGRRVIAQTIAGPDDETMFQRCAGRDTSFATLSRKGA</sequence>
<dbReference type="NCBIfam" id="TIGR02937">
    <property type="entry name" value="sigma70-ECF"/>
    <property type="match status" value="1"/>
</dbReference>
<evidence type="ECO:0000313" key="7">
    <source>
        <dbReference type="EMBL" id="WCT80041.1"/>
    </source>
</evidence>
<evidence type="ECO:0000256" key="1">
    <source>
        <dbReference type="ARBA" id="ARBA00010641"/>
    </source>
</evidence>
<name>A0ABY7U3H6_9SPHN</name>
<proteinExistence type="inferred from homology"/>
<reference evidence="7 8" key="1">
    <citation type="submission" date="2023-02" db="EMBL/GenBank/DDBJ databases">
        <title>Genome sequence of Novosphingobium humi KACC 19094.</title>
        <authorList>
            <person name="Kim S."/>
            <person name="Heo J."/>
            <person name="Kwon S.-W."/>
        </authorList>
    </citation>
    <scope>NUCLEOTIDE SEQUENCE [LARGE SCALE GENOMIC DNA]</scope>
    <source>
        <strain evidence="7 8">KACC 19094</strain>
        <plasmid evidence="7 8">unnamed1</plasmid>
    </source>
</reference>
<dbReference type="InterPro" id="IPR014284">
    <property type="entry name" value="RNA_pol_sigma-70_dom"/>
</dbReference>
<dbReference type="Pfam" id="PF04542">
    <property type="entry name" value="Sigma70_r2"/>
    <property type="match status" value="1"/>
</dbReference>
<feature type="domain" description="RNA polymerase sigma factor 70 region 4 type 2" evidence="6">
    <location>
        <begin position="119"/>
        <end position="167"/>
    </location>
</feature>
<organism evidence="7 8">
    <name type="scientific">Novosphingobium humi</name>
    <dbReference type="NCBI Taxonomy" id="2282397"/>
    <lineage>
        <taxon>Bacteria</taxon>
        <taxon>Pseudomonadati</taxon>
        <taxon>Pseudomonadota</taxon>
        <taxon>Alphaproteobacteria</taxon>
        <taxon>Sphingomonadales</taxon>
        <taxon>Sphingomonadaceae</taxon>
        <taxon>Novosphingobium</taxon>
    </lineage>
</organism>
<feature type="domain" description="RNA polymerase sigma-70 region 2" evidence="5">
    <location>
        <begin position="27"/>
        <end position="91"/>
    </location>
</feature>
<dbReference type="SUPFAM" id="SSF88659">
    <property type="entry name" value="Sigma3 and sigma4 domains of RNA polymerase sigma factors"/>
    <property type="match status" value="1"/>
</dbReference>
<accession>A0ABY7U3H6</accession>
<keyword evidence="4" id="KW-0804">Transcription</keyword>
<dbReference type="InterPro" id="IPR013249">
    <property type="entry name" value="RNA_pol_sigma70_r4_t2"/>
</dbReference>
<dbReference type="InterPro" id="IPR013324">
    <property type="entry name" value="RNA_pol_sigma_r3/r4-like"/>
</dbReference>
<evidence type="ECO:0000256" key="4">
    <source>
        <dbReference type="ARBA" id="ARBA00023163"/>
    </source>
</evidence>
<dbReference type="Gene3D" id="1.10.10.10">
    <property type="entry name" value="Winged helix-like DNA-binding domain superfamily/Winged helix DNA-binding domain"/>
    <property type="match status" value="1"/>
</dbReference>
<protein>
    <submittedName>
        <fullName evidence="7">Sigma-70 family RNA polymerase sigma factor</fullName>
    </submittedName>
</protein>
<dbReference type="InterPro" id="IPR036388">
    <property type="entry name" value="WH-like_DNA-bd_sf"/>
</dbReference>
<dbReference type="InterPro" id="IPR039425">
    <property type="entry name" value="RNA_pol_sigma-70-like"/>
</dbReference>
<keyword evidence="7" id="KW-0614">Plasmid</keyword>
<dbReference type="RefSeq" id="WP_273620313.1">
    <property type="nucleotide sequence ID" value="NZ_CP117418.1"/>
</dbReference>
<dbReference type="InterPro" id="IPR007627">
    <property type="entry name" value="RNA_pol_sigma70_r2"/>
</dbReference>
<dbReference type="InterPro" id="IPR013325">
    <property type="entry name" value="RNA_pol_sigma_r2"/>
</dbReference>
<evidence type="ECO:0000256" key="2">
    <source>
        <dbReference type="ARBA" id="ARBA00023015"/>
    </source>
</evidence>
<evidence type="ECO:0000256" key="3">
    <source>
        <dbReference type="ARBA" id="ARBA00023082"/>
    </source>
</evidence>
<dbReference type="PANTHER" id="PTHR43133:SF25">
    <property type="entry name" value="RNA POLYMERASE SIGMA FACTOR RFAY-RELATED"/>
    <property type="match status" value="1"/>
</dbReference>
<keyword evidence="8" id="KW-1185">Reference proteome</keyword>
<evidence type="ECO:0000259" key="6">
    <source>
        <dbReference type="Pfam" id="PF08281"/>
    </source>
</evidence>
<evidence type="ECO:0000313" key="8">
    <source>
        <dbReference type="Proteomes" id="UP001218231"/>
    </source>
</evidence>
<keyword evidence="3" id="KW-0731">Sigma factor</keyword>